<evidence type="ECO:0000313" key="1">
    <source>
        <dbReference type="EMBL" id="CAE7438696.1"/>
    </source>
</evidence>
<organism evidence="1 2">
    <name type="scientific">Symbiodinium pilosum</name>
    <name type="common">Dinoflagellate</name>
    <dbReference type="NCBI Taxonomy" id="2952"/>
    <lineage>
        <taxon>Eukaryota</taxon>
        <taxon>Sar</taxon>
        <taxon>Alveolata</taxon>
        <taxon>Dinophyceae</taxon>
        <taxon>Suessiales</taxon>
        <taxon>Symbiodiniaceae</taxon>
        <taxon>Symbiodinium</taxon>
    </lineage>
</organism>
<dbReference type="AlphaFoldDB" id="A0A812RHM9"/>
<feature type="non-terminal residue" evidence="1">
    <location>
        <position position="87"/>
    </location>
</feature>
<reference evidence="1" key="1">
    <citation type="submission" date="2021-02" db="EMBL/GenBank/DDBJ databases">
        <authorList>
            <person name="Dougan E. K."/>
            <person name="Rhodes N."/>
            <person name="Thang M."/>
            <person name="Chan C."/>
        </authorList>
    </citation>
    <scope>NUCLEOTIDE SEQUENCE</scope>
</reference>
<feature type="non-terminal residue" evidence="1">
    <location>
        <position position="1"/>
    </location>
</feature>
<name>A0A812RHM9_SYMPI</name>
<comment type="caution">
    <text evidence="1">The sequence shown here is derived from an EMBL/GenBank/DDBJ whole genome shotgun (WGS) entry which is preliminary data.</text>
</comment>
<gene>
    <name evidence="1" type="primary">AG118</name>
    <name evidence="1" type="ORF">SPIL2461_LOCUS10705</name>
</gene>
<sequence>DKFALSPFLTSVEIFWPKEWNSTVFLAVDAGPKDEMLCSEIVGRAKCIVPEPVFRENTWSIRLSKAVDLQAAGTMSSCFNIIISRLT</sequence>
<keyword evidence="2" id="KW-1185">Reference proteome</keyword>
<dbReference type="Proteomes" id="UP000649617">
    <property type="component" value="Unassembled WGS sequence"/>
</dbReference>
<proteinExistence type="predicted"/>
<evidence type="ECO:0000313" key="2">
    <source>
        <dbReference type="Proteomes" id="UP000649617"/>
    </source>
</evidence>
<accession>A0A812RHM9</accession>
<dbReference type="EMBL" id="CAJNIZ010020289">
    <property type="protein sequence ID" value="CAE7438696.1"/>
    <property type="molecule type" value="Genomic_DNA"/>
</dbReference>
<protein>
    <submittedName>
        <fullName evidence="1">AG118 protein</fullName>
    </submittedName>
</protein>